<dbReference type="PANTHER" id="PTHR33495">
    <property type="entry name" value="ANTI-SIGMA FACTOR ANTAGONIST TM_1081-RELATED-RELATED"/>
    <property type="match status" value="1"/>
</dbReference>
<protein>
    <recommendedName>
        <fullName evidence="2">Anti-sigma factor antagonist</fullName>
    </recommendedName>
</protein>
<dbReference type="NCBIfam" id="TIGR00377">
    <property type="entry name" value="ant_ant_sig"/>
    <property type="match status" value="1"/>
</dbReference>
<dbReference type="InterPro" id="IPR003658">
    <property type="entry name" value="Anti-sigma_ant"/>
</dbReference>
<dbReference type="CDD" id="cd07043">
    <property type="entry name" value="STAS_anti-anti-sigma_factors"/>
    <property type="match status" value="1"/>
</dbReference>
<dbReference type="InterPro" id="IPR036513">
    <property type="entry name" value="STAS_dom_sf"/>
</dbReference>
<dbReference type="EMBL" id="JAHEPS010000001">
    <property type="protein sequence ID" value="MBT1442983.1"/>
    <property type="molecule type" value="Genomic_DNA"/>
</dbReference>
<sequence length="118" mass="13205">MKFHPLPKSHASLITLPNEMVMAQTPTHRAALLKHMESGATSLVLDLTDVRYMDSSGLSVLVSVYKRSRELCGEVVLVSPSDGVRALIELTRLHQIFDIYEDRQAAIRYITARENPDA</sequence>
<comment type="caution">
    <text evidence="4">The sequence shown here is derived from an EMBL/GenBank/DDBJ whole genome shotgun (WGS) entry which is preliminary data.</text>
</comment>
<dbReference type="Gene3D" id="3.30.750.24">
    <property type="entry name" value="STAS domain"/>
    <property type="match status" value="1"/>
</dbReference>
<proteinExistence type="inferred from homology"/>
<accession>A0ABS5UY09</accession>
<feature type="domain" description="STAS" evidence="3">
    <location>
        <begin position="13"/>
        <end position="110"/>
    </location>
</feature>
<gene>
    <name evidence="4" type="ORF">KJI95_00370</name>
</gene>
<comment type="similarity">
    <text evidence="1 2">Belongs to the anti-sigma-factor antagonist family.</text>
</comment>
<dbReference type="Proteomes" id="UP001195903">
    <property type="component" value="Unassembled WGS sequence"/>
</dbReference>
<dbReference type="PROSITE" id="PS50801">
    <property type="entry name" value="STAS"/>
    <property type="match status" value="1"/>
</dbReference>
<evidence type="ECO:0000256" key="2">
    <source>
        <dbReference type="RuleBase" id="RU003749"/>
    </source>
</evidence>
<keyword evidence="5" id="KW-1185">Reference proteome</keyword>
<organism evidence="4 5">
    <name type="scientific">Shewanella jiangmenensis</name>
    <dbReference type="NCBI Taxonomy" id="2837387"/>
    <lineage>
        <taxon>Bacteria</taxon>
        <taxon>Pseudomonadati</taxon>
        <taxon>Pseudomonadota</taxon>
        <taxon>Gammaproteobacteria</taxon>
        <taxon>Alteromonadales</taxon>
        <taxon>Shewanellaceae</taxon>
        <taxon>Shewanella</taxon>
    </lineage>
</organism>
<evidence type="ECO:0000259" key="3">
    <source>
        <dbReference type="PROSITE" id="PS50801"/>
    </source>
</evidence>
<dbReference type="InterPro" id="IPR002645">
    <property type="entry name" value="STAS_dom"/>
</dbReference>
<evidence type="ECO:0000313" key="5">
    <source>
        <dbReference type="Proteomes" id="UP001195903"/>
    </source>
</evidence>
<evidence type="ECO:0000256" key="1">
    <source>
        <dbReference type="ARBA" id="ARBA00009013"/>
    </source>
</evidence>
<name>A0ABS5UY09_9GAMM</name>
<dbReference type="RefSeq" id="WP_214505198.1">
    <property type="nucleotide sequence ID" value="NZ_JAHEPS010000001.1"/>
</dbReference>
<dbReference type="SUPFAM" id="SSF52091">
    <property type="entry name" value="SpoIIaa-like"/>
    <property type="match status" value="1"/>
</dbReference>
<dbReference type="Pfam" id="PF01740">
    <property type="entry name" value="STAS"/>
    <property type="match status" value="1"/>
</dbReference>
<reference evidence="4 5" key="1">
    <citation type="submission" date="2021-05" db="EMBL/GenBank/DDBJ databases">
        <title>Shewanella sp. JM162201.</title>
        <authorList>
            <person name="Xu S."/>
            <person name="Li A."/>
        </authorList>
    </citation>
    <scope>NUCLEOTIDE SEQUENCE [LARGE SCALE GENOMIC DNA]</scope>
    <source>
        <strain evidence="4 5">JM162201</strain>
    </source>
</reference>
<evidence type="ECO:0000313" key="4">
    <source>
        <dbReference type="EMBL" id="MBT1442983.1"/>
    </source>
</evidence>